<proteinExistence type="predicted"/>
<keyword evidence="1" id="KW-0175">Coiled coil</keyword>
<dbReference type="Pfam" id="PF16045">
    <property type="entry name" value="LisH_2"/>
    <property type="match status" value="1"/>
</dbReference>
<accession>A0ABM4AT48</accession>
<evidence type="ECO:0000313" key="4">
    <source>
        <dbReference type="RefSeq" id="XP_064074461.1"/>
    </source>
</evidence>
<name>A0ABM4AT48_VANTA</name>
<sequence>MENALIDETNIPVEITELRDSESADEFQKFIHNLFENNGVLNDLRAYLRGHIVNVLQKAEKGESLCQKNFTQRLELTFQAMNILIAEYLLRLEFKYTLSVFTSEIPLSNMVFKFANALLKSTDSALSGLRFGENDIWSILNYLGIKCDSEHASKIVEIYKNQADSSLLWCILKCIPMYQKPKHQKVNSSEESQSCSAKSDDSLENIAKNPHTNGSNKCEHFTFCKSCQSRVSRLREKYKRKKIKVDENSKSMEVNNPNVPTFMQNIGILEKSMIDEMFQQLKTVYDAEMDMIRDEKEKKIKRSIANHALQLQKYREELEQSFCARRSELTHSAQRRQRFLCELARRLALAQKHLAQEEEKLKIQMQEAEKTLVKKGEEMRHQISDELAILQSHLETVKKEREDVNRERVELDNLKQIYNNINILKEGNSKANEDLISNYNLLRDEVVTLRKYIEANKLSTCLVERGTVTDFGDGAKSLMNNENGGGCKSDDERLKVNQVVNDFKKRKNVNFNQSNIEDPCGEVNRQRSPVSTDIRSEIDNVTIQQLRDENERLKIFSRQLVKVHCWAQTPPVETSNEKSSLFKVASPVNSKIQEKSSKSVTKEAKQTLRDKTVLSSAVSDKSSDATIREAKLRLRKLEIEAEAVEKSYLDYRIRQTELSKEKTNSILDDVKKIGTKKTNSLKKLDENSNVSDKFVYKGSSEAIKKDFDKYFKEYQRTNDKKSHIQNIYSVIEKIKPIPEYYLHKNENETNNINYLETPLMEFRKLYQTQKPKINKLKNYNHLNTETDTSEQAITSNVKKVTSDTQTDSNIQPDNGDENVDAHKANLPFGNEIDIPKNINKKQIKILEDNFDNKQNLQEVYTDNIEDFEHETSKNNETKLPLKIDNQKSEADEKNKTQDEVVIEMNEHKSNVEVEKENLVRAIEIIEQKTNKEIEHEEIKKEIKNLLMVEVENVCATTNIKVTESDQDLLVVVQSSVDSKELVLREIDKEKISTQMTILVSPKSDIKEVEDKTNNLSPELAKLTDNDALNSIYHTDVNVMSSTDMPLGLNKIDFIGDIERCSPDYPDDFSADVDNYNSQSDYGKNSPISLPKTSEDDSFWD</sequence>
<feature type="region of interest" description="Disordered" evidence="2">
    <location>
        <begin position="1065"/>
        <end position="1100"/>
    </location>
</feature>
<dbReference type="PROSITE" id="PS50896">
    <property type="entry name" value="LISH"/>
    <property type="match status" value="1"/>
</dbReference>
<dbReference type="GeneID" id="113404562"/>
<evidence type="ECO:0000313" key="3">
    <source>
        <dbReference type="Proteomes" id="UP001652626"/>
    </source>
</evidence>
<feature type="compositionally biased region" description="Polar residues" evidence="2">
    <location>
        <begin position="787"/>
        <end position="812"/>
    </location>
</feature>
<dbReference type="RefSeq" id="XP_064074461.1">
    <property type="nucleotide sequence ID" value="XM_064218391.1"/>
</dbReference>
<gene>
    <name evidence="4" type="primary">LOC113404562</name>
</gene>
<feature type="compositionally biased region" description="Polar residues" evidence="2">
    <location>
        <begin position="1074"/>
        <end position="1091"/>
    </location>
</feature>
<protein>
    <submittedName>
        <fullName evidence="4">Nuclease SbcCD subunit C-like</fullName>
    </submittedName>
</protein>
<keyword evidence="3" id="KW-1185">Reference proteome</keyword>
<feature type="coiled-coil region" evidence="1">
    <location>
        <begin position="347"/>
        <end position="417"/>
    </location>
</feature>
<evidence type="ECO:0000256" key="1">
    <source>
        <dbReference type="SAM" id="Coils"/>
    </source>
</evidence>
<evidence type="ECO:0000256" key="2">
    <source>
        <dbReference type="SAM" id="MobiDB-lite"/>
    </source>
</evidence>
<reference evidence="4" key="1">
    <citation type="submission" date="2025-08" db="UniProtKB">
        <authorList>
            <consortium name="RefSeq"/>
        </authorList>
    </citation>
    <scope>IDENTIFICATION</scope>
    <source>
        <tissue evidence="4">Whole body</tissue>
    </source>
</reference>
<feature type="region of interest" description="Disordered" evidence="2">
    <location>
        <begin position="185"/>
        <end position="210"/>
    </location>
</feature>
<feature type="coiled-coil region" evidence="1">
    <location>
        <begin position="627"/>
        <end position="654"/>
    </location>
</feature>
<feature type="region of interest" description="Disordered" evidence="2">
    <location>
        <begin position="787"/>
        <end position="823"/>
    </location>
</feature>
<dbReference type="InterPro" id="IPR006594">
    <property type="entry name" value="LisH"/>
</dbReference>
<organism evidence="3 4">
    <name type="scientific">Vanessa tameamea</name>
    <name type="common">Kamehameha butterfly</name>
    <dbReference type="NCBI Taxonomy" id="334116"/>
    <lineage>
        <taxon>Eukaryota</taxon>
        <taxon>Metazoa</taxon>
        <taxon>Ecdysozoa</taxon>
        <taxon>Arthropoda</taxon>
        <taxon>Hexapoda</taxon>
        <taxon>Insecta</taxon>
        <taxon>Pterygota</taxon>
        <taxon>Neoptera</taxon>
        <taxon>Endopterygota</taxon>
        <taxon>Lepidoptera</taxon>
        <taxon>Glossata</taxon>
        <taxon>Ditrysia</taxon>
        <taxon>Papilionoidea</taxon>
        <taxon>Nymphalidae</taxon>
        <taxon>Nymphalinae</taxon>
        <taxon>Vanessa</taxon>
    </lineage>
</organism>
<dbReference type="Proteomes" id="UP001652626">
    <property type="component" value="Chromosome 22"/>
</dbReference>